<sequence>MTTRTDFRAGPLARAADLPARGIVTTVRAAVRHRLWLSAFGLVLVLLLGIAYHAVSVFGMNADDTISVRVRFADSGGLLPEREVTVRGVKVGSVSAVHLTGDGVEAVLKIEADARIPRDSAVRVAGLSFAGEQYVDFRPTGTSGPYLTDGAEISVREPGSTPTPLATLLEDMDGMLAQIKPEQLETIRDELGVSKAGPEKLRDIIDGGTFLISTLDSVLPQTTSLIRSSRVVLTTLGEGGGAIRETSRDLDTLFTGVSRKANGYKTLLKQTPPLLSSIDAVIADNSPTMVQLLGNLTTVTQLVYQRLPALNDFFFPASGRGSVLKALTYTMHDGGIWGALNVYPRAACDYLQLPRFASSEPSFPEPYLYTYCPNNDPSVLIRGARNAPRPPGDDTNTIPDGADPRARANPTPTGPLSIPLPYAGPVLPNQPWPLPKAEPTIDNPTLGKPTGKKPN</sequence>
<proteinExistence type="predicted"/>
<dbReference type="InterPro" id="IPR052336">
    <property type="entry name" value="MlaD_Phospholipid_Transporter"/>
</dbReference>
<dbReference type="RefSeq" id="WP_005191077.1">
    <property type="nucleotide sequence ID" value="NZ_CP045804.1"/>
</dbReference>
<dbReference type="Pfam" id="PF02470">
    <property type="entry name" value="MlaD"/>
    <property type="match status" value="1"/>
</dbReference>
<dbReference type="PANTHER" id="PTHR33371:SF16">
    <property type="entry name" value="MCE-FAMILY PROTEIN MCE3F"/>
    <property type="match status" value="1"/>
</dbReference>
<keyword evidence="2" id="KW-0472">Membrane</keyword>
<evidence type="ECO:0000259" key="3">
    <source>
        <dbReference type="Pfam" id="PF02470"/>
    </source>
</evidence>
<dbReference type="InterPro" id="IPR003399">
    <property type="entry name" value="Mce/MlaD"/>
</dbReference>
<reference evidence="4" key="1">
    <citation type="journal article" date="2021" name="Nat. Microbiol.">
        <title>Cocultivation of an ultrasmall environmental parasitic bacterium with lytic ability against bacteria associated with wastewater foams.</title>
        <authorList>
            <person name="Batinovic S."/>
            <person name="Rose J.J.A."/>
            <person name="Ratcliffe J."/>
            <person name="Seviour R.J."/>
            <person name="Petrovski S."/>
        </authorList>
    </citation>
    <scope>NUCLEOTIDE SEQUENCE</scope>
    <source>
        <strain evidence="4">CON44</strain>
    </source>
</reference>
<dbReference type="GO" id="GO:0005576">
    <property type="term" value="C:extracellular region"/>
    <property type="evidence" value="ECO:0007669"/>
    <property type="project" value="TreeGrafter"/>
</dbReference>
<feature type="domain" description="Mce/MlaD" evidence="3">
    <location>
        <begin position="65"/>
        <end position="139"/>
    </location>
</feature>
<dbReference type="AlphaFoldDB" id="A0A857KUF9"/>
<keyword evidence="2" id="KW-0812">Transmembrane</keyword>
<feature type="transmembrane region" description="Helical" evidence="2">
    <location>
        <begin position="35"/>
        <end position="55"/>
    </location>
</feature>
<dbReference type="PANTHER" id="PTHR33371">
    <property type="entry name" value="INTERMEMBRANE PHOSPHOLIPID TRANSPORT SYSTEM BINDING PROTEIN MLAD-RELATED"/>
    <property type="match status" value="1"/>
</dbReference>
<gene>
    <name evidence="4" type="ORF">GII30_05190</name>
</gene>
<evidence type="ECO:0000256" key="1">
    <source>
        <dbReference type="SAM" id="MobiDB-lite"/>
    </source>
</evidence>
<dbReference type="EMBL" id="CP045810">
    <property type="protein sequence ID" value="QHN38655.1"/>
    <property type="molecule type" value="Genomic_DNA"/>
</dbReference>
<keyword evidence="2" id="KW-1133">Transmembrane helix</keyword>
<evidence type="ECO:0000313" key="4">
    <source>
        <dbReference type="EMBL" id="QHN38655.1"/>
    </source>
</evidence>
<feature type="region of interest" description="Disordered" evidence="1">
    <location>
        <begin position="380"/>
        <end position="455"/>
    </location>
</feature>
<protein>
    <submittedName>
        <fullName evidence="4">MCE family protein</fullName>
    </submittedName>
</protein>
<evidence type="ECO:0000256" key="2">
    <source>
        <dbReference type="SAM" id="Phobius"/>
    </source>
</evidence>
<accession>A0A857KUF9</accession>
<name>A0A857KUF9_9ACTN</name>
<organism evidence="4">
    <name type="scientific">Gordonia amarae</name>
    <dbReference type="NCBI Taxonomy" id="36821"/>
    <lineage>
        <taxon>Bacteria</taxon>
        <taxon>Bacillati</taxon>
        <taxon>Actinomycetota</taxon>
        <taxon>Actinomycetes</taxon>
        <taxon>Mycobacteriales</taxon>
        <taxon>Gordoniaceae</taxon>
        <taxon>Gordonia</taxon>
    </lineage>
</organism>